<comment type="caution">
    <text evidence="5">The sequence shown here is derived from an EMBL/GenBank/DDBJ whole genome shotgun (WGS) entry which is preliminary data.</text>
</comment>
<keyword evidence="3" id="KW-0413">Isomerase</keyword>
<organism evidence="5 6">
    <name type="scientific">Timema podura</name>
    <name type="common">Walking stick</name>
    <dbReference type="NCBI Taxonomy" id="61482"/>
    <lineage>
        <taxon>Eukaryota</taxon>
        <taxon>Metazoa</taxon>
        <taxon>Ecdysozoa</taxon>
        <taxon>Arthropoda</taxon>
        <taxon>Hexapoda</taxon>
        <taxon>Insecta</taxon>
        <taxon>Pterygota</taxon>
        <taxon>Neoptera</taxon>
        <taxon>Polyneoptera</taxon>
        <taxon>Phasmatodea</taxon>
        <taxon>Timematodea</taxon>
        <taxon>Timematoidea</taxon>
        <taxon>Timematidae</taxon>
        <taxon>Timema</taxon>
    </lineage>
</organism>
<keyword evidence="1" id="KW-0479">Metal-binding</keyword>
<dbReference type="PANTHER" id="PTHR45745">
    <property type="entry name" value="PHOSPHOMANNOMUTASE 45A"/>
    <property type="match status" value="1"/>
</dbReference>
<evidence type="ECO:0000259" key="4">
    <source>
        <dbReference type="Pfam" id="PF02880"/>
    </source>
</evidence>
<name>A0ABN7PN89_TIMPD</name>
<dbReference type="Gene3D" id="3.40.120.10">
    <property type="entry name" value="Alpha-D-Glucose-1,6-Bisphosphate, subunit A, domain 3"/>
    <property type="match status" value="1"/>
</dbReference>
<protein>
    <recommendedName>
        <fullName evidence="4">Alpha-D-phosphohexomutase alpha/beta/alpha domain-containing protein</fullName>
    </recommendedName>
</protein>
<dbReference type="Pfam" id="PF02880">
    <property type="entry name" value="PGM_PMM_III"/>
    <property type="match status" value="1"/>
</dbReference>
<dbReference type="InterPro" id="IPR036900">
    <property type="entry name" value="A-D-PHexomutase_C_sf"/>
</dbReference>
<evidence type="ECO:0000256" key="3">
    <source>
        <dbReference type="ARBA" id="ARBA00023235"/>
    </source>
</evidence>
<dbReference type="InterPro" id="IPR016055">
    <property type="entry name" value="A-D-PHexomutase_a/b/a-I/II/III"/>
</dbReference>
<dbReference type="Proteomes" id="UP001153148">
    <property type="component" value="Unassembled WGS sequence"/>
</dbReference>
<dbReference type="SUPFAM" id="SSF55957">
    <property type="entry name" value="Phosphoglucomutase, C-terminal domain"/>
    <property type="match status" value="1"/>
</dbReference>
<dbReference type="EMBL" id="CAJPIN010061974">
    <property type="protein sequence ID" value="CAG2066996.1"/>
    <property type="molecule type" value="Genomic_DNA"/>
</dbReference>
<dbReference type="InterPro" id="IPR005846">
    <property type="entry name" value="A-D-PHexomutase_a/b/a-III"/>
</dbReference>
<dbReference type="PANTHER" id="PTHR45745:SF1">
    <property type="entry name" value="PHOSPHOGLUCOMUTASE 2B-RELATED"/>
    <property type="match status" value="1"/>
</dbReference>
<feature type="domain" description="Alpha-D-phosphohexomutase alpha/beta/alpha" evidence="4">
    <location>
        <begin position="10"/>
        <end position="68"/>
    </location>
</feature>
<evidence type="ECO:0000313" key="6">
    <source>
        <dbReference type="Proteomes" id="UP001153148"/>
    </source>
</evidence>
<evidence type="ECO:0000256" key="1">
    <source>
        <dbReference type="ARBA" id="ARBA00022723"/>
    </source>
</evidence>
<evidence type="ECO:0000256" key="2">
    <source>
        <dbReference type="ARBA" id="ARBA00022842"/>
    </source>
</evidence>
<keyword evidence="2" id="KW-0460">Magnesium</keyword>
<reference evidence="5" key="1">
    <citation type="submission" date="2021-03" db="EMBL/GenBank/DDBJ databases">
        <authorList>
            <person name="Tran Van P."/>
        </authorList>
    </citation>
    <scope>NUCLEOTIDE SEQUENCE</scope>
</reference>
<accession>A0ABN7PN89</accession>
<evidence type="ECO:0000313" key="5">
    <source>
        <dbReference type="EMBL" id="CAG2066996.1"/>
    </source>
</evidence>
<keyword evidence="6" id="KW-1185">Reference proteome</keyword>
<gene>
    <name evidence="5" type="ORF">TPAB3V08_LOCUS13939</name>
</gene>
<feature type="non-terminal residue" evidence="5">
    <location>
        <position position="177"/>
    </location>
</feature>
<proteinExistence type="predicted"/>
<sequence length="177" mass="19738">MGNETVNLLSQGKTVLFAFEEAIGFMYGTAVLDKDGISAGAKMAELACYLQDIGITLSDKLADIYKTYGHHISKNSYYFCYNQEVIKQLFDRLRTFSGTANTYPTSILNGKYRITSVRDLTTGYDSNQHDKKAILPTSKSSQMITFTFNNGLVVTLRTSGTEPKIKYYTELCAAPEE</sequence>
<dbReference type="SUPFAM" id="SSF53738">
    <property type="entry name" value="Phosphoglucomutase, first 3 domains"/>
    <property type="match status" value="1"/>
</dbReference>